<feature type="repeat" description="ARM" evidence="1">
    <location>
        <begin position="253"/>
        <end position="295"/>
    </location>
</feature>
<comment type="caution">
    <text evidence="4">The sequence shown here is derived from an EMBL/GenBank/DDBJ whole genome shotgun (WGS) entry which is preliminary data.</text>
</comment>
<protein>
    <recommendedName>
        <fullName evidence="3">RNase H type-1 domain-containing protein</fullName>
    </recommendedName>
</protein>
<evidence type="ECO:0000256" key="2">
    <source>
        <dbReference type="SAM" id="Coils"/>
    </source>
</evidence>
<dbReference type="Pfam" id="PF00514">
    <property type="entry name" value="Arm"/>
    <property type="match status" value="1"/>
</dbReference>
<gene>
    <name evidence="4" type="ORF">GIB67_006084</name>
</gene>
<dbReference type="InterPro" id="IPR011989">
    <property type="entry name" value="ARM-like"/>
</dbReference>
<dbReference type="SUPFAM" id="SSF48371">
    <property type="entry name" value="ARM repeat"/>
    <property type="match status" value="2"/>
</dbReference>
<sequence length="877" mass="96285">FDSSRATNSEEAKAITVIRGMKAALGRGMERVMVLTDCRRLVSTFETRSAELSWGVLTLAPEMLAIAGRFEDFRFQYFSRCFNFEAHALASLGVRSLALSFFEPAGASNLDIEAFESVSPSSKDAYVPLLIRMLGIDNDPLDREQAIVALWKYSEGGKNCIDKVVEFHGCINLIINLLRSDSSSTCEAAAGVLRTICSLNLHRDLVAESGSIEEITSLLSRPSLTAKVKEQSISVLWNLSVDEKHRAKIANTGLLSALISFLDDDGVEVKEAAGGVLANLALSQFNHGMMVEAGVISKMVKLLKNDVENSKITKKEAKNALLELAKDELYRTLIMEEGMVLVPIVGAAAYKSFRPVSHSRPSLADGSEFEWTSMPSKYGATELLLGLNNYEKNFDIEESKINAMVARTQQQFLARLGAIEMEDCREPSEVSTTQRSALLPWVDGVARLVLILELEDVAAISRAALSIADASINEHMRSSFMIAGAVKHLVRLLSHNNDNVRLAVCQALDRLSFSNDVCHNIEAEGAVYPLVNAVKCKEIPGSLTEKTVNLLARILDPGKEIKSKFYDEPVNGLAEASCETTVANVMTAKPYERILSKATIREAVLDAGFVSRVIEILKTSSQNLQRKTLSILEYIAIVEPCMSTVIAADVKSGLDAVFCQTILTDDEDDIFSQKPELSLLEAEESGLAISAASRLLERLLESEQFRGAINSRHFTEILRRVLKSDIPLHHKDWVAACLVKLDFLSNFRTDLGNLINMEVTLYETIPRLVEQIKTPLSLETKEAAVVELNSIISKGVVDFTKAIAAQGGIFPLIKVIEVGNGRAVEASLTILFNLSMDDENHSAIIAAGAVPALRRIVFSQGPEWKRALHLLRTLPAW</sequence>
<dbReference type="PROSITE" id="PS50176">
    <property type="entry name" value="ARM_REPEAT"/>
    <property type="match status" value="4"/>
</dbReference>
<name>A0A7J7LPY2_9MAGN</name>
<feature type="domain" description="RNase H type-1" evidence="3">
    <location>
        <begin position="6"/>
        <end position="91"/>
    </location>
</feature>
<dbReference type="GO" id="GO:0004523">
    <property type="term" value="F:RNA-DNA hybrid ribonuclease activity"/>
    <property type="evidence" value="ECO:0007669"/>
    <property type="project" value="InterPro"/>
</dbReference>
<dbReference type="Pfam" id="PF13456">
    <property type="entry name" value="RVT_3"/>
    <property type="match status" value="1"/>
</dbReference>
<dbReference type="PANTHER" id="PTHR47451:SF1">
    <property type="entry name" value="ARM REPEAT SUPERFAMILY PROTEIN"/>
    <property type="match status" value="1"/>
</dbReference>
<keyword evidence="5" id="KW-1185">Reference proteome</keyword>
<dbReference type="EMBL" id="JACGCM010002114">
    <property type="protein sequence ID" value="KAF6144592.1"/>
    <property type="molecule type" value="Genomic_DNA"/>
</dbReference>
<dbReference type="InterPro" id="IPR016024">
    <property type="entry name" value="ARM-type_fold"/>
</dbReference>
<accession>A0A7J7LPY2</accession>
<proteinExistence type="predicted"/>
<evidence type="ECO:0000259" key="3">
    <source>
        <dbReference type="Pfam" id="PF13456"/>
    </source>
</evidence>
<reference evidence="4 5" key="1">
    <citation type="journal article" date="2020" name="IScience">
        <title>Genome Sequencing of the Endangered Kingdonia uniflora (Circaeasteraceae, Ranunculales) Reveals Potential Mechanisms of Evolutionary Specialization.</title>
        <authorList>
            <person name="Sun Y."/>
            <person name="Deng T."/>
            <person name="Zhang A."/>
            <person name="Moore M.J."/>
            <person name="Landis J.B."/>
            <person name="Lin N."/>
            <person name="Zhang H."/>
            <person name="Zhang X."/>
            <person name="Huang J."/>
            <person name="Zhang X."/>
            <person name="Sun H."/>
            <person name="Wang H."/>
        </authorList>
    </citation>
    <scope>NUCLEOTIDE SEQUENCE [LARGE SCALE GENOMIC DNA]</scope>
    <source>
        <strain evidence="4">TB1705</strain>
        <tissue evidence="4">Leaf</tissue>
    </source>
</reference>
<dbReference type="Proteomes" id="UP000541444">
    <property type="component" value="Unassembled WGS sequence"/>
</dbReference>
<feature type="repeat" description="ARM" evidence="1">
    <location>
        <begin position="807"/>
        <end position="849"/>
    </location>
</feature>
<dbReference type="GO" id="GO:0003676">
    <property type="term" value="F:nucleic acid binding"/>
    <property type="evidence" value="ECO:0007669"/>
    <property type="project" value="InterPro"/>
</dbReference>
<dbReference type="Gene3D" id="1.25.10.10">
    <property type="entry name" value="Leucine-rich Repeat Variant"/>
    <property type="match status" value="3"/>
</dbReference>
<evidence type="ECO:0000313" key="5">
    <source>
        <dbReference type="Proteomes" id="UP000541444"/>
    </source>
</evidence>
<keyword evidence="2" id="KW-0175">Coiled coil</keyword>
<dbReference type="Gene3D" id="3.30.420.10">
    <property type="entry name" value="Ribonuclease H-like superfamily/Ribonuclease H"/>
    <property type="match status" value="1"/>
</dbReference>
<feature type="non-terminal residue" evidence="4">
    <location>
        <position position="1"/>
    </location>
</feature>
<evidence type="ECO:0000313" key="4">
    <source>
        <dbReference type="EMBL" id="KAF6144592.1"/>
    </source>
</evidence>
<dbReference type="PANTHER" id="PTHR47451">
    <property type="entry name" value="ARM REPEAT SUPERFAMILY PROTEIN"/>
    <property type="match status" value="1"/>
</dbReference>
<organism evidence="4 5">
    <name type="scientific">Kingdonia uniflora</name>
    <dbReference type="NCBI Taxonomy" id="39325"/>
    <lineage>
        <taxon>Eukaryota</taxon>
        <taxon>Viridiplantae</taxon>
        <taxon>Streptophyta</taxon>
        <taxon>Embryophyta</taxon>
        <taxon>Tracheophyta</taxon>
        <taxon>Spermatophyta</taxon>
        <taxon>Magnoliopsida</taxon>
        <taxon>Ranunculales</taxon>
        <taxon>Circaeasteraceae</taxon>
        <taxon>Kingdonia</taxon>
    </lineage>
</organism>
<dbReference type="SMART" id="SM00185">
    <property type="entry name" value="ARM"/>
    <property type="match status" value="7"/>
</dbReference>
<feature type="repeat" description="ARM" evidence="1">
    <location>
        <begin position="484"/>
        <end position="526"/>
    </location>
</feature>
<dbReference type="AlphaFoldDB" id="A0A7J7LPY2"/>
<feature type="coiled-coil region" evidence="2">
    <location>
        <begin position="300"/>
        <end position="327"/>
    </location>
</feature>
<dbReference type="InterPro" id="IPR000225">
    <property type="entry name" value="Armadillo"/>
</dbReference>
<dbReference type="InterPro" id="IPR036397">
    <property type="entry name" value="RNaseH_sf"/>
</dbReference>
<dbReference type="OrthoDB" id="409644at2759"/>
<feature type="repeat" description="ARM" evidence="1">
    <location>
        <begin position="210"/>
        <end position="254"/>
    </location>
</feature>
<evidence type="ECO:0000256" key="1">
    <source>
        <dbReference type="PROSITE-ProRule" id="PRU00259"/>
    </source>
</evidence>
<dbReference type="InterPro" id="IPR002156">
    <property type="entry name" value="RNaseH_domain"/>
</dbReference>